<sequence>MDMLALLLHRSYGLKSLKYANAILAIVAKEC</sequence>
<dbReference type="HOGENOM" id="CLU_3395744_0_0_3"/>
<reference evidence="1 2" key="1">
    <citation type="submission" date="2012-05" db="EMBL/GenBank/DDBJ databases">
        <title>Finished chromosome of genome of Chamaesiphon sp. PCC 6605.</title>
        <authorList>
            <consortium name="US DOE Joint Genome Institute"/>
            <person name="Gugger M."/>
            <person name="Coursin T."/>
            <person name="Rippka R."/>
            <person name="Tandeau De Marsac N."/>
            <person name="Huntemann M."/>
            <person name="Wei C.-L."/>
            <person name="Han J."/>
            <person name="Detter J.C."/>
            <person name="Han C."/>
            <person name="Tapia R."/>
            <person name="Chen A."/>
            <person name="Kyrpides N."/>
            <person name="Mavromatis K."/>
            <person name="Markowitz V."/>
            <person name="Szeto E."/>
            <person name="Ivanova N."/>
            <person name="Pagani I."/>
            <person name="Pati A."/>
            <person name="Goodwin L."/>
            <person name="Nordberg H.P."/>
            <person name="Cantor M.N."/>
            <person name="Hua S.X."/>
            <person name="Woyke T."/>
            <person name="Kerfeld C.A."/>
        </authorList>
    </citation>
    <scope>NUCLEOTIDE SEQUENCE [LARGE SCALE GENOMIC DNA]</scope>
    <source>
        <strain evidence="2">ATCC 27169 / PCC 6605</strain>
    </source>
</reference>
<accession>K9UIG9</accession>
<dbReference type="KEGG" id="cmp:Cha6605_3933"/>
<gene>
    <name evidence="1" type="ORF">Cha6605_3933</name>
</gene>
<evidence type="ECO:0000313" key="2">
    <source>
        <dbReference type="Proteomes" id="UP000010366"/>
    </source>
</evidence>
<organism evidence="1 2">
    <name type="scientific">Chamaesiphon minutus (strain ATCC 27169 / PCC 6605)</name>
    <dbReference type="NCBI Taxonomy" id="1173020"/>
    <lineage>
        <taxon>Bacteria</taxon>
        <taxon>Bacillati</taxon>
        <taxon>Cyanobacteriota</taxon>
        <taxon>Cyanophyceae</taxon>
        <taxon>Gomontiellales</taxon>
        <taxon>Chamaesiphonaceae</taxon>
        <taxon>Chamaesiphon</taxon>
    </lineage>
</organism>
<keyword evidence="2" id="KW-1185">Reference proteome</keyword>
<proteinExistence type="predicted"/>
<protein>
    <submittedName>
        <fullName evidence="1">Uncharacterized protein</fullName>
    </submittedName>
</protein>
<name>K9UIG9_CHAP6</name>
<dbReference type="EMBL" id="CP003600">
    <property type="protein sequence ID" value="AFY94897.1"/>
    <property type="molecule type" value="Genomic_DNA"/>
</dbReference>
<dbReference type="AlphaFoldDB" id="K9UIG9"/>
<evidence type="ECO:0000313" key="1">
    <source>
        <dbReference type="EMBL" id="AFY94897.1"/>
    </source>
</evidence>
<dbReference type="Proteomes" id="UP000010366">
    <property type="component" value="Chromosome"/>
</dbReference>